<proteinExistence type="predicted"/>
<name>A0A248VZY4_9BURK</name>
<reference evidence="1 2" key="1">
    <citation type="submission" date="2017-08" db="EMBL/GenBank/DDBJ databases">
        <title>Identification and genetic characteristics of simultaneous BTEX- and naphthalene-degrading Paraburkholderia sp. BN5 isolated from petroleum-contaminated soil.</title>
        <authorList>
            <person name="Lee Y."/>
            <person name="Jeon C.O."/>
        </authorList>
    </citation>
    <scope>NUCLEOTIDE SEQUENCE [LARGE SCALE GENOMIC DNA]</scope>
    <source>
        <strain evidence="1 2">BN5</strain>
        <plasmid evidence="1 2">pBN5</plasmid>
    </source>
</reference>
<dbReference type="EMBL" id="CP022995">
    <property type="protein sequence ID" value="ASW04415.1"/>
    <property type="molecule type" value="Genomic_DNA"/>
</dbReference>
<dbReference type="RefSeq" id="WP_095424025.1">
    <property type="nucleotide sequence ID" value="NZ_CP022995.1"/>
</dbReference>
<protein>
    <submittedName>
        <fullName evidence="1">Plasmid-related protein</fullName>
    </submittedName>
</protein>
<dbReference type="OrthoDB" id="5124853at2"/>
<dbReference type="GO" id="GO:0006355">
    <property type="term" value="P:regulation of DNA-templated transcription"/>
    <property type="evidence" value="ECO:0007669"/>
    <property type="project" value="InterPro"/>
</dbReference>
<sequence length="66" mass="7669">MKDAGIRIRVEKDLREAFVAVCQEEDRRASDVLREFMQTYVQRHQIGQGDLFVGSAHRSPHKRKAT</sequence>
<keyword evidence="2" id="KW-1185">Reference proteome</keyword>
<dbReference type="Proteomes" id="UP000215158">
    <property type="component" value="Plasmid pBN5"/>
</dbReference>
<accession>A0A248VZY4</accession>
<geneLocation type="plasmid" evidence="1 2">
    <name>pBN5</name>
</geneLocation>
<evidence type="ECO:0000313" key="2">
    <source>
        <dbReference type="Proteomes" id="UP000215158"/>
    </source>
</evidence>
<dbReference type="InterPro" id="IPR013321">
    <property type="entry name" value="Arc_rbn_hlx_hlx"/>
</dbReference>
<gene>
    <name evidence="1" type="ORF">CJU94_40445</name>
</gene>
<keyword evidence="1" id="KW-0614">Plasmid</keyword>
<dbReference type="InterPro" id="IPR010985">
    <property type="entry name" value="Ribbon_hlx_hlx"/>
</dbReference>
<dbReference type="Gene3D" id="1.10.1220.10">
    <property type="entry name" value="Met repressor-like"/>
    <property type="match status" value="1"/>
</dbReference>
<evidence type="ECO:0000313" key="1">
    <source>
        <dbReference type="EMBL" id="ASW04415.1"/>
    </source>
</evidence>
<organism evidence="1 2">
    <name type="scientific">Paraburkholderia aromaticivorans</name>
    <dbReference type="NCBI Taxonomy" id="2026199"/>
    <lineage>
        <taxon>Bacteria</taxon>
        <taxon>Pseudomonadati</taxon>
        <taxon>Pseudomonadota</taxon>
        <taxon>Betaproteobacteria</taxon>
        <taxon>Burkholderiales</taxon>
        <taxon>Burkholderiaceae</taxon>
        <taxon>Paraburkholderia</taxon>
    </lineage>
</organism>
<dbReference type="KEGG" id="parb:CJU94_40445"/>
<dbReference type="AlphaFoldDB" id="A0A248VZY4"/>
<dbReference type="SUPFAM" id="SSF47598">
    <property type="entry name" value="Ribbon-helix-helix"/>
    <property type="match status" value="1"/>
</dbReference>